<evidence type="ECO:0000313" key="2">
    <source>
        <dbReference type="EMBL" id="MBO0950292.1"/>
    </source>
</evidence>
<keyword evidence="1" id="KW-0732">Signal</keyword>
<proteinExistence type="predicted"/>
<dbReference type="EMBL" id="JAFMYW010000005">
    <property type="protein sequence ID" value="MBO0950292.1"/>
    <property type="molecule type" value="Genomic_DNA"/>
</dbReference>
<name>A0ABS3JJX1_9BACT</name>
<keyword evidence="3" id="KW-1185">Reference proteome</keyword>
<evidence type="ECO:0000256" key="1">
    <source>
        <dbReference type="SAM" id="SignalP"/>
    </source>
</evidence>
<accession>A0ABS3JJX1</accession>
<protein>
    <submittedName>
        <fullName evidence="2">Uncharacterized protein</fullName>
    </submittedName>
</protein>
<reference evidence="2 3" key="1">
    <citation type="submission" date="2021-03" db="EMBL/GenBank/DDBJ databases">
        <title>Fibrella sp. HMF5405 genome sequencing and assembly.</title>
        <authorList>
            <person name="Kang H."/>
            <person name="Kim H."/>
            <person name="Bae S."/>
            <person name="Joh K."/>
        </authorList>
    </citation>
    <scope>NUCLEOTIDE SEQUENCE [LARGE SCALE GENOMIC DNA]</scope>
    <source>
        <strain evidence="2 3">HMF5405</strain>
    </source>
</reference>
<comment type="caution">
    <text evidence="2">The sequence shown here is derived from an EMBL/GenBank/DDBJ whole genome shotgun (WGS) entry which is preliminary data.</text>
</comment>
<dbReference type="RefSeq" id="WP_207330251.1">
    <property type="nucleotide sequence ID" value="NZ_JAFMYW010000005.1"/>
</dbReference>
<organism evidence="2 3">
    <name type="scientific">Fibrella forsythiae</name>
    <dbReference type="NCBI Taxonomy" id="2817061"/>
    <lineage>
        <taxon>Bacteria</taxon>
        <taxon>Pseudomonadati</taxon>
        <taxon>Bacteroidota</taxon>
        <taxon>Cytophagia</taxon>
        <taxon>Cytophagales</taxon>
        <taxon>Spirosomataceae</taxon>
        <taxon>Fibrella</taxon>
    </lineage>
</organism>
<sequence>MKQLATLFFLLCSPALLAQTFSGHWQGAIASVQNPQQEYPASMNLRVAGSQLTGSVTAQVPIGTETYRVNAQITGTQAAGMVTDAAAGTSMNVELALTNGKLVVAFGLNNVPVIMGVFTQQGGAGKAAPQAGNVPSQQRAAPVASAKRPTSGIAAKVDDLVRGRRLLYLKTGNGLAQKWFYDLCSNGTYLYSDDTSYSSYGGGSDFSAYTRDGGSGTWRVGLEGNVVYLELRPNNGQPSVYELTSGVQGEINLQGRRYFLTTNQSCR</sequence>
<dbReference type="Proteomes" id="UP000664628">
    <property type="component" value="Unassembled WGS sequence"/>
</dbReference>
<gene>
    <name evidence="2" type="ORF">J2I46_16985</name>
</gene>
<feature type="chain" id="PRO_5045048743" evidence="1">
    <location>
        <begin position="19"/>
        <end position="267"/>
    </location>
</feature>
<evidence type="ECO:0000313" key="3">
    <source>
        <dbReference type="Proteomes" id="UP000664628"/>
    </source>
</evidence>
<feature type="signal peptide" evidence="1">
    <location>
        <begin position="1"/>
        <end position="18"/>
    </location>
</feature>